<dbReference type="Pfam" id="PF04305">
    <property type="entry name" value="DUF455"/>
    <property type="match status" value="2"/>
</dbReference>
<comment type="caution">
    <text evidence="2">The sequence shown here is derived from an EMBL/GenBank/DDBJ whole genome shotgun (WGS) entry which is preliminary data.</text>
</comment>
<feature type="transmembrane region" description="Helical" evidence="1">
    <location>
        <begin position="146"/>
        <end position="168"/>
    </location>
</feature>
<dbReference type="PANTHER" id="PTHR42782">
    <property type="entry name" value="SI:CH73-314G15.3"/>
    <property type="match status" value="1"/>
</dbReference>
<keyword evidence="1" id="KW-0472">Membrane</keyword>
<dbReference type="InterPro" id="IPR007402">
    <property type="entry name" value="DUF455"/>
</dbReference>
<dbReference type="SUPFAM" id="SSF47240">
    <property type="entry name" value="Ferritin-like"/>
    <property type="match status" value="1"/>
</dbReference>
<sequence length="379" mass="41967">MAEMGSSSSSRVGEETLVEAAVRVLNTADPFEKARLGDEVANKWLLGDINIPYDASMDIPVPDRPARLANMKLVSPSEMPKLGKAGSLQSRQAIVHSLVHTESWAIDLSWVLVSLFFGLVLIFASGSLPCFVTVRKCCGLLIEQALFAQVKLLFGKNLVILILIHISIMSSKDIIARFGMQESMPREFFTDFVKVAQDEGRHFTLLAARLKEMGSFYGALPAHDGLWDSAATTSKDLLARLAIEHCVHEARGLDVLPTTISRFQKGGDDKTAELLEKVVYPEEITHCAAGVKWFKYICLRSKIPVMVCDSVVSEEKESEEAETIGIDNMHSEVIQKFHAIVRAFFRGPLKPPFNEAARRAAGFGPQWYEPLAVKDFPTE</sequence>
<organism evidence="2 3">
    <name type="scientific">Rehmannia glutinosa</name>
    <name type="common">Chinese foxglove</name>
    <dbReference type="NCBI Taxonomy" id="99300"/>
    <lineage>
        <taxon>Eukaryota</taxon>
        <taxon>Viridiplantae</taxon>
        <taxon>Streptophyta</taxon>
        <taxon>Embryophyta</taxon>
        <taxon>Tracheophyta</taxon>
        <taxon>Spermatophyta</taxon>
        <taxon>Magnoliopsida</taxon>
        <taxon>eudicotyledons</taxon>
        <taxon>Gunneridae</taxon>
        <taxon>Pentapetalae</taxon>
        <taxon>asterids</taxon>
        <taxon>lamiids</taxon>
        <taxon>Lamiales</taxon>
        <taxon>Orobanchaceae</taxon>
        <taxon>Rehmannieae</taxon>
        <taxon>Rehmannia</taxon>
    </lineage>
</organism>
<dbReference type="EMBL" id="JABTTQ020001052">
    <property type="protein sequence ID" value="KAK6136151.1"/>
    <property type="molecule type" value="Genomic_DNA"/>
</dbReference>
<feature type="transmembrane region" description="Helical" evidence="1">
    <location>
        <begin position="108"/>
        <end position="134"/>
    </location>
</feature>
<keyword evidence="3" id="KW-1185">Reference proteome</keyword>
<protein>
    <submittedName>
        <fullName evidence="2">Uncharacterized protein</fullName>
    </submittedName>
</protein>
<evidence type="ECO:0000313" key="2">
    <source>
        <dbReference type="EMBL" id="KAK6136151.1"/>
    </source>
</evidence>
<reference evidence="2 3" key="1">
    <citation type="journal article" date="2021" name="Comput. Struct. Biotechnol. J.">
        <title>De novo genome assembly of the potent medicinal plant Rehmannia glutinosa using nanopore technology.</title>
        <authorList>
            <person name="Ma L."/>
            <person name="Dong C."/>
            <person name="Song C."/>
            <person name="Wang X."/>
            <person name="Zheng X."/>
            <person name="Niu Y."/>
            <person name="Chen S."/>
            <person name="Feng W."/>
        </authorList>
    </citation>
    <scope>NUCLEOTIDE SEQUENCE [LARGE SCALE GENOMIC DNA]</scope>
    <source>
        <strain evidence="2">DH-2019</strain>
    </source>
</reference>
<dbReference type="CDD" id="cd00657">
    <property type="entry name" value="Ferritin_like"/>
    <property type="match status" value="1"/>
</dbReference>
<evidence type="ECO:0000313" key="3">
    <source>
        <dbReference type="Proteomes" id="UP001318860"/>
    </source>
</evidence>
<dbReference type="InterPro" id="IPR009078">
    <property type="entry name" value="Ferritin-like_SF"/>
</dbReference>
<evidence type="ECO:0000256" key="1">
    <source>
        <dbReference type="SAM" id="Phobius"/>
    </source>
</evidence>
<proteinExistence type="predicted"/>
<keyword evidence="1" id="KW-1133">Transmembrane helix</keyword>
<gene>
    <name evidence="2" type="ORF">DH2020_030124</name>
</gene>
<keyword evidence="1" id="KW-0812">Transmembrane</keyword>
<dbReference type="Proteomes" id="UP001318860">
    <property type="component" value="Unassembled WGS sequence"/>
</dbReference>
<name>A0ABR0VPM4_REHGL</name>
<accession>A0ABR0VPM4</accession>
<dbReference type="PANTHER" id="PTHR42782:SF2">
    <property type="entry name" value="3-OXOACYL-[ACYL-CARRIER-PROTEIN] SYNTHASE-LIKE PROTEIN"/>
    <property type="match status" value="1"/>
</dbReference>